<dbReference type="Proteomes" id="UP000307440">
    <property type="component" value="Unassembled WGS sequence"/>
</dbReference>
<sequence>MDDVSCRIVVVSSSLSKGEDLVQTSSTLEIKQLSLSKSQPIVSKSAEEEERTKGTGSLVEPIFKPWTISNRYYNANVHFSLHTLSRVYPAVFEGVPALIVAWSKGEHIEELMRDLQQAMGGHEPEILLAVRLPGETESTSDSADSEDDIDSMLISYGFEYIDASTPLDPSQLRRRDDDDGTPHLPRVLDALSTFMWPSMTTNNDFNSQTSPTLPDARAVLRSQSTLEHIINRDPMAILHALEELDSEFNFNGDDSDSDEYHETLRELVSLEKGTKAETFADPLSFDDKINDDFLRTSSPTVFDDDDGFSSPNDLSKPFGISEGYLKPKISIGFEDDFSAFVTAPPEDGDVKKLGQGISHIELHSGRSSPDYDLLHSSDQSEFTQSGSLYRSLGSVSDLGDTDEPTTPTTASADK</sequence>
<protein>
    <submittedName>
        <fullName evidence="2">Uncharacterized protein</fullName>
    </submittedName>
</protein>
<dbReference type="Gene3D" id="3.40.50.11960">
    <property type="match status" value="1"/>
</dbReference>
<dbReference type="EMBL" id="ML210192">
    <property type="protein sequence ID" value="TFK24942.1"/>
    <property type="molecule type" value="Genomic_DNA"/>
</dbReference>
<accession>A0A5C3KWW3</accession>
<evidence type="ECO:0000256" key="1">
    <source>
        <dbReference type="SAM" id="MobiDB-lite"/>
    </source>
</evidence>
<reference evidence="2 3" key="1">
    <citation type="journal article" date="2019" name="Nat. Ecol. Evol.">
        <title>Megaphylogeny resolves global patterns of mushroom evolution.</title>
        <authorList>
            <person name="Varga T."/>
            <person name="Krizsan K."/>
            <person name="Foldi C."/>
            <person name="Dima B."/>
            <person name="Sanchez-Garcia M."/>
            <person name="Sanchez-Ramirez S."/>
            <person name="Szollosi G.J."/>
            <person name="Szarkandi J.G."/>
            <person name="Papp V."/>
            <person name="Albert L."/>
            <person name="Andreopoulos W."/>
            <person name="Angelini C."/>
            <person name="Antonin V."/>
            <person name="Barry K.W."/>
            <person name="Bougher N.L."/>
            <person name="Buchanan P."/>
            <person name="Buyck B."/>
            <person name="Bense V."/>
            <person name="Catcheside P."/>
            <person name="Chovatia M."/>
            <person name="Cooper J."/>
            <person name="Damon W."/>
            <person name="Desjardin D."/>
            <person name="Finy P."/>
            <person name="Geml J."/>
            <person name="Haridas S."/>
            <person name="Hughes K."/>
            <person name="Justo A."/>
            <person name="Karasinski D."/>
            <person name="Kautmanova I."/>
            <person name="Kiss B."/>
            <person name="Kocsube S."/>
            <person name="Kotiranta H."/>
            <person name="LaButti K.M."/>
            <person name="Lechner B.E."/>
            <person name="Liimatainen K."/>
            <person name="Lipzen A."/>
            <person name="Lukacs Z."/>
            <person name="Mihaltcheva S."/>
            <person name="Morgado L.N."/>
            <person name="Niskanen T."/>
            <person name="Noordeloos M.E."/>
            <person name="Ohm R.A."/>
            <person name="Ortiz-Santana B."/>
            <person name="Ovrebo C."/>
            <person name="Racz N."/>
            <person name="Riley R."/>
            <person name="Savchenko A."/>
            <person name="Shiryaev A."/>
            <person name="Soop K."/>
            <person name="Spirin V."/>
            <person name="Szebenyi C."/>
            <person name="Tomsovsky M."/>
            <person name="Tulloss R.E."/>
            <person name="Uehling J."/>
            <person name="Grigoriev I.V."/>
            <person name="Vagvolgyi C."/>
            <person name="Papp T."/>
            <person name="Martin F.M."/>
            <person name="Miettinen O."/>
            <person name="Hibbett D.S."/>
            <person name="Nagy L.G."/>
        </authorList>
    </citation>
    <scope>NUCLEOTIDE SEQUENCE [LARGE SCALE GENOMIC DNA]</scope>
    <source>
        <strain evidence="2 3">CBS 121175</strain>
    </source>
</reference>
<evidence type="ECO:0000313" key="3">
    <source>
        <dbReference type="Proteomes" id="UP000307440"/>
    </source>
</evidence>
<dbReference type="AlphaFoldDB" id="A0A5C3KWW3"/>
<feature type="region of interest" description="Disordered" evidence="1">
    <location>
        <begin position="391"/>
        <end position="414"/>
    </location>
</feature>
<organism evidence="2 3">
    <name type="scientific">Coprinopsis marcescibilis</name>
    <name type="common">Agaric fungus</name>
    <name type="synonym">Psathyrella marcescibilis</name>
    <dbReference type="NCBI Taxonomy" id="230819"/>
    <lineage>
        <taxon>Eukaryota</taxon>
        <taxon>Fungi</taxon>
        <taxon>Dikarya</taxon>
        <taxon>Basidiomycota</taxon>
        <taxon>Agaricomycotina</taxon>
        <taxon>Agaricomycetes</taxon>
        <taxon>Agaricomycetidae</taxon>
        <taxon>Agaricales</taxon>
        <taxon>Agaricineae</taxon>
        <taxon>Psathyrellaceae</taxon>
        <taxon>Coprinopsis</taxon>
    </lineage>
</organism>
<dbReference type="OrthoDB" id="10261384at2759"/>
<evidence type="ECO:0000313" key="2">
    <source>
        <dbReference type="EMBL" id="TFK24942.1"/>
    </source>
</evidence>
<name>A0A5C3KWW3_COPMA</name>
<proteinExistence type="predicted"/>
<feature type="compositionally biased region" description="Polar residues" evidence="1">
    <location>
        <begin position="404"/>
        <end position="414"/>
    </location>
</feature>
<keyword evidence="3" id="KW-1185">Reference proteome</keyword>
<gene>
    <name evidence="2" type="ORF">FA15DRAFT_655477</name>
</gene>
<dbReference type="STRING" id="230819.A0A5C3KWW3"/>